<dbReference type="SUPFAM" id="SSF52091">
    <property type="entry name" value="SpoIIaa-like"/>
    <property type="match status" value="1"/>
</dbReference>
<dbReference type="EMBL" id="PGXC01000007">
    <property type="protein sequence ID" value="PKK90151.1"/>
    <property type="molecule type" value="Genomic_DNA"/>
</dbReference>
<evidence type="ECO:0000313" key="5">
    <source>
        <dbReference type="Proteomes" id="UP000233256"/>
    </source>
</evidence>
<evidence type="ECO:0000313" key="4">
    <source>
        <dbReference type="EMBL" id="PKK90151.1"/>
    </source>
</evidence>
<gene>
    <name evidence="4" type="ORF">CVV64_10505</name>
</gene>
<accession>A0A2N1PP88</accession>
<sequence>MEIQKKNLESKPEVLVLTISGKISAKELVPFSETLDEVFQENRFRIIMDLTGLEFVNSMGIGKLVVAHKKCTASGGKLVLCGINSKLMKLFSILCLDGIFPMAEDLNEAEKKVF</sequence>
<comment type="similarity">
    <text evidence="1 2">Belongs to the anti-sigma-factor antagonist family.</text>
</comment>
<dbReference type="Gene3D" id="3.30.750.24">
    <property type="entry name" value="STAS domain"/>
    <property type="match status" value="1"/>
</dbReference>
<dbReference type="AlphaFoldDB" id="A0A2N1PP88"/>
<dbReference type="CDD" id="cd07043">
    <property type="entry name" value="STAS_anti-anti-sigma_factors"/>
    <property type="match status" value="1"/>
</dbReference>
<evidence type="ECO:0000259" key="3">
    <source>
        <dbReference type="PROSITE" id="PS50801"/>
    </source>
</evidence>
<dbReference type="GO" id="GO:0043856">
    <property type="term" value="F:anti-sigma factor antagonist activity"/>
    <property type="evidence" value="ECO:0007669"/>
    <property type="project" value="InterPro"/>
</dbReference>
<feature type="domain" description="STAS" evidence="3">
    <location>
        <begin position="4"/>
        <end position="113"/>
    </location>
</feature>
<dbReference type="Pfam" id="PF01740">
    <property type="entry name" value="STAS"/>
    <property type="match status" value="1"/>
</dbReference>
<name>A0A2N1PP88_9BACT</name>
<dbReference type="PROSITE" id="PS50801">
    <property type="entry name" value="STAS"/>
    <property type="match status" value="1"/>
</dbReference>
<evidence type="ECO:0000256" key="1">
    <source>
        <dbReference type="ARBA" id="ARBA00009013"/>
    </source>
</evidence>
<dbReference type="NCBIfam" id="TIGR00377">
    <property type="entry name" value="ant_ant_sig"/>
    <property type="match status" value="1"/>
</dbReference>
<protein>
    <recommendedName>
        <fullName evidence="2">Anti-sigma factor antagonist</fullName>
    </recommendedName>
</protein>
<reference evidence="4 5" key="1">
    <citation type="journal article" date="2017" name="ISME J.">
        <title>Potential for microbial H2 and metal transformations associated with novel bacteria and archaea in deep terrestrial subsurface sediments.</title>
        <authorList>
            <person name="Hernsdorf A.W."/>
            <person name="Amano Y."/>
            <person name="Miyakawa K."/>
            <person name="Ise K."/>
            <person name="Suzuki Y."/>
            <person name="Anantharaman K."/>
            <person name="Probst A."/>
            <person name="Burstein D."/>
            <person name="Thomas B.C."/>
            <person name="Banfield J.F."/>
        </authorList>
    </citation>
    <scope>NUCLEOTIDE SEQUENCE [LARGE SCALE GENOMIC DNA]</scope>
    <source>
        <strain evidence="4">HGW-Wallbacteria-1</strain>
    </source>
</reference>
<dbReference type="InterPro" id="IPR003658">
    <property type="entry name" value="Anti-sigma_ant"/>
</dbReference>
<dbReference type="InterPro" id="IPR002645">
    <property type="entry name" value="STAS_dom"/>
</dbReference>
<dbReference type="Proteomes" id="UP000233256">
    <property type="component" value="Unassembled WGS sequence"/>
</dbReference>
<dbReference type="PANTHER" id="PTHR33495">
    <property type="entry name" value="ANTI-SIGMA FACTOR ANTAGONIST TM_1081-RELATED-RELATED"/>
    <property type="match status" value="1"/>
</dbReference>
<evidence type="ECO:0000256" key="2">
    <source>
        <dbReference type="RuleBase" id="RU003749"/>
    </source>
</evidence>
<dbReference type="InterPro" id="IPR036513">
    <property type="entry name" value="STAS_dom_sf"/>
</dbReference>
<dbReference type="PANTHER" id="PTHR33495:SF2">
    <property type="entry name" value="ANTI-SIGMA FACTOR ANTAGONIST TM_1081-RELATED"/>
    <property type="match status" value="1"/>
</dbReference>
<comment type="caution">
    <text evidence="4">The sequence shown here is derived from an EMBL/GenBank/DDBJ whole genome shotgun (WGS) entry which is preliminary data.</text>
</comment>
<proteinExistence type="inferred from homology"/>
<organism evidence="4 5">
    <name type="scientific">Candidatus Wallbacteria bacterium HGW-Wallbacteria-1</name>
    <dbReference type="NCBI Taxonomy" id="2013854"/>
    <lineage>
        <taxon>Bacteria</taxon>
        <taxon>Candidatus Walliibacteriota</taxon>
    </lineage>
</organism>